<evidence type="ECO:0000256" key="9">
    <source>
        <dbReference type="SAM" id="Phobius"/>
    </source>
</evidence>
<keyword evidence="5" id="KW-0067">ATP-binding</keyword>
<dbReference type="PROSITE" id="PS00211">
    <property type="entry name" value="ABC_TRANSPORTER_1"/>
    <property type="match status" value="2"/>
</dbReference>
<dbReference type="InterPro" id="IPR044726">
    <property type="entry name" value="ABCC_6TM_D2"/>
</dbReference>
<dbReference type="InterPro" id="IPR027417">
    <property type="entry name" value="P-loop_NTPase"/>
</dbReference>
<feature type="transmembrane region" description="Helical" evidence="9">
    <location>
        <begin position="671"/>
        <end position="697"/>
    </location>
</feature>
<feature type="compositionally biased region" description="Basic and acidic residues" evidence="8">
    <location>
        <begin position="502"/>
        <end position="511"/>
    </location>
</feature>
<keyword evidence="3 9" id="KW-0812">Transmembrane</keyword>
<dbReference type="PANTHER" id="PTHR24223">
    <property type="entry name" value="ATP-BINDING CASSETTE SUB-FAMILY C"/>
    <property type="match status" value="1"/>
</dbReference>
<dbReference type="InterPro" id="IPR036640">
    <property type="entry name" value="ABC1_TM_sf"/>
</dbReference>
<dbReference type="PANTHER" id="PTHR24223:SF269">
    <property type="entry name" value="ABC MULTIDRUG TRANSPORTER (EUROFUNG)-RELATED"/>
    <property type="match status" value="1"/>
</dbReference>
<evidence type="ECO:0000256" key="3">
    <source>
        <dbReference type="ARBA" id="ARBA00022692"/>
    </source>
</evidence>
<evidence type="ECO:0000256" key="6">
    <source>
        <dbReference type="ARBA" id="ARBA00022989"/>
    </source>
</evidence>
<keyword evidence="7 9" id="KW-0472">Membrane</keyword>
<evidence type="ECO:0000313" key="12">
    <source>
        <dbReference type="EMBL" id="KAL3417106.1"/>
    </source>
</evidence>
<evidence type="ECO:0000256" key="5">
    <source>
        <dbReference type="ARBA" id="ARBA00022840"/>
    </source>
</evidence>
<dbReference type="InterPro" id="IPR003439">
    <property type="entry name" value="ABC_transporter-like_ATP-bd"/>
</dbReference>
<feature type="region of interest" description="Disordered" evidence="8">
    <location>
        <begin position="502"/>
        <end position="523"/>
    </location>
</feature>
<dbReference type="SMART" id="SM00382">
    <property type="entry name" value="AAA"/>
    <property type="match status" value="1"/>
</dbReference>
<evidence type="ECO:0000256" key="8">
    <source>
        <dbReference type="SAM" id="MobiDB-lite"/>
    </source>
</evidence>
<dbReference type="CDD" id="cd18580">
    <property type="entry name" value="ABC_6TM_ABCC_D2"/>
    <property type="match status" value="1"/>
</dbReference>
<accession>A0ABR4P1C7</accession>
<evidence type="ECO:0000256" key="1">
    <source>
        <dbReference type="ARBA" id="ARBA00004141"/>
    </source>
</evidence>
<keyword evidence="6 9" id="KW-1133">Transmembrane helix</keyword>
<evidence type="ECO:0000259" key="10">
    <source>
        <dbReference type="PROSITE" id="PS50893"/>
    </source>
</evidence>
<feature type="transmembrane region" description="Helical" evidence="9">
    <location>
        <begin position="742"/>
        <end position="770"/>
    </location>
</feature>
<feature type="transmembrane region" description="Helical" evidence="9">
    <location>
        <begin position="554"/>
        <end position="574"/>
    </location>
</feature>
<evidence type="ECO:0000256" key="2">
    <source>
        <dbReference type="ARBA" id="ARBA00022448"/>
    </source>
</evidence>
<reference evidence="12 13" key="1">
    <citation type="submission" date="2024-06" db="EMBL/GenBank/DDBJ databases">
        <title>Complete genome of Phlyctema vagabunda strain 19-DSS-EL-015.</title>
        <authorList>
            <person name="Fiorenzani C."/>
        </authorList>
    </citation>
    <scope>NUCLEOTIDE SEQUENCE [LARGE SCALE GENOMIC DNA]</scope>
    <source>
        <strain evidence="12 13">19-DSS-EL-015</strain>
    </source>
</reference>
<dbReference type="Gene3D" id="3.40.50.300">
    <property type="entry name" value="P-loop containing nucleotide triphosphate hydrolases"/>
    <property type="match status" value="2"/>
</dbReference>
<dbReference type="Proteomes" id="UP001629113">
    <property type="component" value="Unassembled WGS sequence"/>
</dbReference>
<comment type="caution">
    <text evidence="12">The sequence shown here is derived from an EMBL/GenBank/DDBJ whole genome shotgun (WGS) entry which is preliminary data.</text>
</comment>
<keyword evidence="13" id="KW-1185">Reference proteome</keyword>
<evidence type="ECO:0000313" key="13">
    <source>
        <dbReference type="Proteomes" id="UP001629113"/>
    </source>
</evidence>
<evidence type="ECO:0000256" key="7">
    <source>
        <dbReference type="ARBA" id="ARBA00023136"/>
    </source>
</evidence>
<name>A0ABR4P1C7_9HELO</name>
<dbReference type="CDD" id="cd03244">
    <property type="entry name" value="ABCC_MRP_domain2"/>
    <property type="match status" value="1"/>
</dbReference>
<comment type="subcellular location">
    <subcellularLocation>
        <location evidence="1">Membrane</location>
        <topology evidence="1">Multi-pass membrane protein</topology>
    </subcellularLocation>
</comment>
<sequence length="1078" mass="118062">MSSGFYFHMTFRFVTAVRGTLVSMIYGKTVNLSIVSVDESAAVTLMSNDTETICAGLQNLHELWAVPVELGLALWLLERQIGLPFIAPAVVAITSTVITIGISRYIGGSQKIWNAGIQLRVNVTTSMLGSIKAVKILGLTPHIEKVLQGLRVDELRLASLFRRLLSASAFFSNSMRVLAPFVTFSLIVVAETSSDRVLDAGSAFTTLSLIAMLSDPVGTLLRTIPLLNSATACFDRIQSFLLSQSRQSYLLPLGISADMGDHESLQLRQTSSVVIGDSGGYELQVIKSSQQIFSKSLSISVRNASFAWKQPGSYIVNDISFSIHKSSFVFIVGPETAYVDQTPWVQNNTIRENIIGAGLFDQSWYDEIIRACSLDSDIARMPDLHATIVGSRGISLSGGQKQRLALARALYAKKELLAIDDGFSGLDGETEENIFSRVFGKHGLLRKLRTTVVFATNAVHRLSYADHIISLDPTGHISEQGGFTELRVANGYVGALATRHKYDDGSAEEPRQTTAGKQQNYPGAPSLIIPEQNDMNRTISELSTYKYYFASIGWYRSLLSLSYLMLSGISVKMTELLVTKWTKALSAHGTEVNGFYLGMFGMLAGLGAVMWLVATYHYFLSVVPSSSEKLHARLLKTVMNAPLHFFSSTDTGTTTNRFSQDMSVVDKELPFALIDLVVATIQALLGAVFMCLAAGYFALIMPPVAFVIWKSLSGLATIRAFGWSDGFVLQNQLLLDNSQKPYYLLFCIQRWLALVLDLLVAVLAIILMVLVVTLRKSVTPGYVGLALLNVMNFSQSLAWAVRQWTALETSIGAISRLKTFTTLVPNENLAAENQTVSSDWPTHGAIEFKNITASYTSEGRPVLQELNMSIKPGEKLGVCGHTGSGKSSLIMTLFRLLELSPSSSILIDGVDISTLPRQLIRSRLNGIPQDPASMKGSVAFNLSPNLQHSNAEMIQALNKVQLWDIVEAKGGLEVEVNAELFSHGQLQLFCLARSILRKSKIVVLDEVSSNIDIKTDEVVQRIIREEFADATVLSVAHRLDTILDFDRIALLGEGKLVEIDTPQALLSTSSAFKDLYES</sequence>
<evidence type="ECO:0000256" key="4">
    <source>
        <dbReference type="ARBA" id="ARBA00022741"/>
    </source>
</evidence>
<dbReference type="InterPro" id="IPR050173">
    <property type="entry name" value="ABC_transporter_C-like"/>
</dbReference>
<protein>
    <submittedName>
        <fullName evidence="12">Multidrug resistance-associated protein 1</fullName>
    </submittedName>
</protein>
<dbReference type="Gene3D" id="1.20.1560.10">
    <property type="entry name" value="ABC transporter type 1, transmembrane domain"/>
    <property type="match status" value="2"/>
</dbReference>
<dbReference type="SUPFAM" id="SSF90123">
    <property type="entry name" value="ABC transporter transmembrane region"/>
    <property type="match status" value="2"/>
</dbReference>
<keyword evidence="2" id="KW-0813">Transport</keyword>
<dbReference type="Pfam" id="PF00005">
    <property type="entry name" value="ABC_tran"/>
    <property type="match status" value="2"/>
</dbReference>
<dbReference type="InterPro" id="IPR003593">
    <property type="entry name" value="AAA+_ATPase"/>
</dbReference>
<dbReference type="Pfam" id="PF00664">
    <property type="entry name" value="ABC_membrane"/>
    <property type="match status" value="1"/>
</dbReference>
<keyword evidence="4" id="KW-0547">Nucleotide-binding</keyword>
<feature type="domain" description="ABC transmembrane type-1" evidence="11">
    <location>
        <begin position="1"/>
        <end position="229"/>
    </location>
</feature>
<dbReference type="SUPFAM" id="SSF52540">
    <property type="entry name" value="P-loop containing nucleoside triphosphate hydrolases"/>
    <property type="match status" value="2"/>
</dbReference>
<dbReference type="EMBL" id="JBFCZG010000011">
    <property type="protein sequence ID" value="KAL3417106.1"/>
    <property type="molecule type" value="Genomic_DNA"/>
</dbReference>
<organism evidence="12 13">
    <name type="scientific">Phlyctema vagabunda</name>
    <dbReference type="NCBI Taxonomy" id="108571"/>
    <lineage>
        <taxon>Eukaryota</taxon>
        <taxon>Fungi</taxon>
        <taxon>Dikarya</taxon>
        <taxon>Ascomycota</taxon>
        <taxon>Pezizomycotina</taxon>
        <taxon>Leotiomycetes</taxon>
        <taxon>Helotiales</taxon>
        <taxon>Dermateaceae</taxon>
        <taxon>Phlyctema</taxon>
    </lineage>
</organism>
<evidence type="ECO:0000259" key="11">
    <source>
        <dbReference type="PROSITE" id="PS50929"/>
    </source>
</evidence>
<feature type="domain" description="ABC transporter" evidence="10">
    <location>
        <begin position="846"/>
        <end position="1078"/>
    </location>
</feature>
<feature type="compositionally biased region" description="Polar residues" evidence="8">
    <location>
        <begin position="512"/>
        <end position="521"/>
    </location>
</feature>
<feature type="domain" description="ABC transmembrane type-1" evidence="11">
    <location>
        <begin position="558"/>
        <end position="809"/>
    </location>
</feature>
<dbReference type="PROSITE" id="PS50929">
    <property type="entry name" value="ABC_TM1F"/>
    <property type="match status" value="2"/>
</dbReference>
<dbReference type="InterPro" id="IPR011527">
    <property type="entry name" value="ABC1_TM_dom"/>
</dbReference>
<proteinExistence type="predicted"/>
<gene>
    <name evidence="12" type="ORF">PVAG01_11106</name>
</gene>
<dbReference type="CDD" id="cd18579">
    <property type="entry name" value="ABC_6TM_ABCC_D1"/>
    <property type="match status" value="1"/>
</dbReference>
<feature type="domain" description="ABC transporter" evidence="10">
    <location>
        <begin position="221"/>
        <end position="499"/>
    </location>
</feature>
<feature type="transmembrane region" description="Helical" evidence="9">
    <location>
        <begin position="595"/>
        <end position="619"/>
    </location>
</feature>
<dbReference type="InterPro" id="IPR044746">
    <property type="entry name" value="ABCC_6TM_D1"/>
</dbReference>
<dbReference type="PROSITE" id="PS50893">
    <property type="entry name" value="ABC_TRANSPORTER_2"/>
    <property type="match status" value="2"/>
</dbReference>
<dbReference type="InterPro" id="IPR017871">
    <property type="entry name" value="ABC_transporter-like_CS"/>
</dbReference>